<reference evidence="2 3" key="1">
    <citation type="submission" date="2020-08" db="EMBL/GenBank/DDBJ databases">
        <title>Genomic Encyclopedia of Type Strains, Phase IV (KMG-IV): sequencing the most valuable type-strain genomes for metagenomic binning, comparative biology and taxonomic classification.</title>
        <authorList>
            <person name="Goeker M."/>
        </authorList>
    </citation>
    <scope>NUCLEOTIDE SEQUENCE [LARGE SCALE GENOMIC DNA]</scope>
    <source>
        <strain evidence="2 3">DSM 103737</strain>
    </source>
</reference>
<evidence type="ECO:0000256" key="1">
    <source>
        <dbReference type="SAM" id="Phobius"/>
    </source>
</evidence>
<sequence length="186" mass="20543">MNYFLKRAKSTLGYTIDQTILIVAVIAILITMIIASVGWDLLTRAGGTKLSSHLKQMETANGQFFGKHGVWPHQATNDSDNPFNALINRAVLEPPYASGFENLLPSYPTAEHQFGGGGPVYYRYQGDEYTLADQAYIVFELESVPRGEAERADRDIDGVPGAEEGRFQYAGEGNTVTVRYFANILN</sequence>
<organism evidence="2 3">
    <name type="scientific">Chelatococcus caeni</name>
    <dbReference type="NCBI Taxonomy" id="1348468"/>
    <lineage>
        <taxon>Bacteria</taxon>
        <taxon>Pseudomonadati</taxon>
        <taxon>Pseudomonadota</taxon>
        <taxon>Alphaproteobacteria</taxon>
        <taxon>Hyphomicrobiales</taxon>
        <taxon>Chelatococcaceae</taxon>
        <taxon>Chelatococcus</taxon>
    </lineage>
</organism>
<dbReference type="Proteomes" id="UP000577362">
    <property type="component" value="Unassembled WGS sequence"/>
</dbReference>
<keyword evidence="3" id="KW-1185">Reference proteome</keyword>
<keyword evidence="1" id="KW-0472">Membrane</keyword>
<evidence type="ECO:0000313" key="2">
    <source>
        <dbReference type="EMBL" id="MBB4015031.1"/>
    </source>
</evidence>
<protein>
    <recommendedName>
        <fullName evidence="4">Type II secretion system protein</fullName>
    </recommendedName>
</protein>
<feature type="transmembrane region" description="Helical" evidence="1">
    <location>
        <begin position="20"/>
        <end position="42"/>
    </location>
</feature>
<evidence type="ECO:0000313" key="3">
    <source>
        <dbReference type="Proteomes" id="UP000577362"/>
    </source>
</evidence>
<keyword evidence="1" id="KW-0812">Transmembrane</keyword>
<evidence type="ECO:0008006" key="4">
    <source>
        <dbReference type="Google" id="ProtNLM"/>
    </source>
</evidence>
<dbReference type="AlphaFoldDB" id="A0A840BNE5"/>
<proteinExistence type="predicted"/>
<name>A0A840BNE5_9HYPH</name>
<comment type="caution">
    <text evidence="2">The sequence shown here is derived from an EMBL/GenBank/DDBJ whole genome shotgun (WGS) entry which is preliminary data.</text>
</comment>
<dbReference type="EMBL" id="JACIEN010000001">
    <property type="protein sequence ID" value="MBB4015031.1"/>
    <property type="molecule type" value="Genomic_DNA"/>
</dbReference>
<keyword evidence="1" id="KW-1133">Transmembrane helix</keyword>
<dbReference type="RefSeq" id="WP_183315333.1">
    <property type="nucleotide sequence ID" value="NZ_JACIEN010000001.1"/>
</dbReference>
<gene>
    <name evidence="2" type="ORF">GGR16_000037</name>
</gene>
<accession>A0A840BNE5</accession>